<reference evidence="1" key="1">
    <citation type="journal article" date="2011" name="PLoS Biol.">
        <title>Gene gain and loss during evolution of obligate parasitism in the white rust pathogen of Arabidopsis thaliana.</title>
        <authorList>
            <person name="Kemen E."/>
            <person name="Gardiner A."/>
            <person name="Schultz-Larsen T."/>
            <person name="Kemen A.C."/>
            <person name="Balmuth A.L."/>
            <person name="Robert-Seilaniantz A."/>
            <person name="Bailey K."/>
            <person name="Holub E."/>
            <person name="Studholme D.J."/>
            <person name="Maclean D."/>
            <person name="Jones J.D."/>
        </authorList>
    </citation>
    <scope>NUCLEOTIDE SEQUENCE</scope>
</reference>
<proteinExistence type="predicted"/>
<evidence type="ECO:0000313" key="1">
    <source>
        <dbReference type="EMBL" id="CCA28344.1"/>
    </source>
</evidence>
<organism evidence="1">
    <name type="scientific">Albugo laibachii Nc14</name>
    <dbReference type="NCBI Taxonomy" id="890382"/>
    <lineage>
        <taxon>Eukaryota</taxon>
        <taxon>Sar</taxon>
        <taxon>Stramenopiles</taxon>
        <taxon>Oomycota</taxon>
        <taxon>Peronosporomycetes</taxon>
        <taxon>Albuginales</taxon>
        <taxon>Albuginaceae</taxon>
        <taxon>Albugo</taxon>
    </lineage>
</organism>
<protein>
    <submittedName>
        <fullName evidence="1">AlNc14C2450G13240 protein</fullName>
    </submittedName>
</protein>
<dbReference type="AlphaFoldDB" id="F0X2Y1"/>
<gene>
    <name evidence="1" type="primary">AlNc14C2450G13240</name>
    <name evidence="1" type="ORF">ALNC14_144880</name>
</gene>
<sequence>MLPNAKSYGFWSRNDYTWHRHCSFEAAWIVLNPCFGCLQGHLHLDTPFEKMIEIFT</sequence>
<dbReference type="EMBL" id="FR825546">
    <property type="protein sequence ID" value="CCA28344.1"/>
    <property type="molecule type" value="Genomic_DNA"/>
</dbReference>
<accession>F0X2Y1</accession>
<name>F0X2Y1_9STRA</name>
<dbReference type="HOGENOM" id="CLU_3018266_0_0_1"/>
<reference evidence="1" key="2">
    <citation type="submission" date="2011-02" db="EMBL/GenBank/DDBJ databases">
        <authorList>
            <person name="MacLean D."/>
        </authorList>
    </citation>
    <scope>NUCLEOTIDE SEQUENCE</scope>
</reference>